<comment type="subcellular location">
    <subcellularLocation>
        <location evidence="1 12">Endoplasmic reticulum membrane</location>
        <topology evidence="1 12">Single-pass type II membrane protein</topology>
    </subcellularLocation>
</comment>
<dbReference type="EC" id="3.2.1.106" evidence="11 12"/>
<dbReference type="GO" id="GO:0005789">
    <property type="term" value="C:endoplasmic reticulum membrane"/>
    <property type="evidence" value="ECO:0007669"/>
    <property type="project" value="UniProtKB-SubCell"/>
</dbReference>
<dbReference type="GO" id="GO:0009311">
    <property type="term" value="P:oligosaccharide metabolic process"/>
    <property type="evidence" value="ECO:0007669"/>
    <property type="project" value="UniProtKB-UniRule"/>
</dbReference>
<dbReference type="InterPro" id="IPR038518">
    <property type="entry name" value="Glyco_hydro_63N_sf"/>
</dbReference>
<dbReference type="PANTHER" id="PTHR10412:SF11">
    <property type="entry name" value="MANNOSYL-OLIGOSACCHARIDE GLUCOSIDASE"/>
    <property type="match status" value="1"/>
</dbReference>
<comment type="similarity">
    <text evidence="2 12">Belongs to the glycosyl hydrolase 63 family.</text>
</comment>
<keyword evidence="4 12" id="KW-0378">Hydrolase</keyword>
<evidence type="ECO:0000256" key="7">
    <source>
        <dbReference type="ARBA" id="ARBA00022989"/>
    </source>
</evidence>
<feature type="domain" description="Glycosyl hydrolase family 63 C-terminal" evidence="15">
    <location>
        <begin position="370"/>
        <end position="405"/>
    </location>
</feature>
<evidence type="ECO:0000256" key="8">
    <source>
        <dbReference type="ARBA" id="ARBA00023136"/>
    </source>
</evidence>
<name>A0A9P1H7U1_9PEZI</name>
<feature type="domain" description="Glycosyl hydrolase family 63 C-terminal" evidence="15">
    <location>
        <begin position="411"/>
        <end position="661"/>
    </location>
</feature>
<evidence type="ECO:0000256" key="6">
    <source>
        <dbReference type="ARBA" id="ARBA00022968"/>
    </source>
</evidence>
<keyword evidence="3" id="KW-0812">Transmembrane</keyword>
<evidence type="ECO:0000256" key="4">
    <source>
        <dbReference type="ARBA" id="ARBA00022801"/>
    </source>
</evidence>
<evidence type="ECO:0000259" key="15">
    <source>
        <dbReference type="Pfam" id="PF03200"/>
    </source>
</evidence>
<feature type="domain" description="Glycosyl hydrolase family 63 N-terminal" evidence="16">
    <location>
        <begin position="141"/>
        <end position="237"/>
    </location>
</feature>
<organism evidence="17 18">
    <name type="scientific">Parascedosporium putredinis</name>
    <dbReference type="NCBI Taxonomy" id="1442378"/>
    <lineage>
        <taxon>Eukaryota</taxon>
        <taxon>Fungi</taxon>
        <taxon>Dikarya</taxon>
        <taxon>Ascomycota</taxon>
        <taxon>Pezizomycotina</taxon>
        <taxon>Sordariomycetes</taxon>
        <taxon>Hypocreomycetidae</taxon>
        <taxon>Microascales</taxon>
        <taxon>Microascaceae</taxon>
        <taxon>Parascedosporium</taxon>
    </lineage>
</organism>
<dbReference type="GO" id="GO:0006487">
    <property type="term" value="P:protein N-linked glycosylation"/>
    <property type="evidence" value="ECO:0007669"/>
    <property type="project" value="UniProtKB-UniRule"/>
</dbReference>
<comment type="pathway">
    <text evidence="13">Glycan metabolism; N-glycan degradation.</text>
</comment>
<sequence length="675" mass="76707">MVNLLSLSALLVLGCSPRSVLATTTDNGESVLHSEASRANNQSLFWGPYKPNLYFGVRPRLPQGLWTGLMWGKVNDFESIRDCIFRSLAFRYTCEQHEGLAGYGWDEYDIRRGGVETIHDVANQLDLTVSFVKVLAAPTEVKTEGEPTGFDSDVAFSGTSESLGDYKIVVTKGDGDHPTSDHDLVSLRQPDKTTVRSAAIPDEVLWQAKAVVFKHLSNGIAEVQEKYEPEQGPPPFLVYQLANSPGSGNLHIVQKIFEGPFEFDVLFSSDSAGKELTQADLTAQITANSESFHDKFSQIFELKAPFKDDKYQVFAKTMFSNLVGGIGYFNGYHLVDRSYASEYEEDSERFWEETAEARARKQEKLEGPYDWFNTMDDDGWIAREQILGPEPRSKVPEDFQPLESAHLEFPELGETYLRSIYPQLRLHYDWFRKTQRGDVKSYDREAFSTKEAYRWRGRSETHCLTSGLDDYPRPQPPHPGELHVDLMSWVGFMTKSLMNIADALGMAEDVEEYKKISHAIERNLNDLHWSEKDGCFCDATIDDFEEHTLVCHKGYISLFPFLVGLMKADDAKLGKILDLIGDEEHLFSPYGLRSLSVKDEFYGTAENYWRSPIWININYLAIVQLHDLALQDGPFKAKVTELYRKLRKNVVDTVYNSWVETDGQQNSNRAEVRPG</sequence>
<dbReference type="SUPFAM" id="SSF48208">
    <property type="entry name" value="Six-hairpin glycosidases"/>
    <property type="match status" value="1"/>
</dbReference>
<gene>
    <name evidence="17" type="ORF">PPNO1_LOCUS6498</name>
</gene>
<dbReference type="PANTHER" id="PTHR10412">
    <property type="entry name" value="MANNOSYL-OLIGOSACCHARIDE GLUCOSIDASE"/>
    <property type="match status" value="1"/>
</dbReference>
<evidence type="ECO:0000256" key="10">
    <source>
        <dbReference type="ARBA" id="ARBA00023295"/>
    </source>
</evidence>
<dbReference type="OrthoDB" id="410058at2759"/>
<keyword evidence="5 12" id="KW-0256">Endoplasmic reticulum</keyword>
<comment type="function">
    <text evidence="12">Cleaves the distal alpha 1,2-linked glucose residue from the Glc(3)Man(9)GlcNAc(2) oligosaccharide precursor.</text>
</comment>
<keyword evidence="18" id="KW-1185">Reference proteome</keyword>
<accession>A0A9P1H7U1</accession>
<dbReference type="Pfam" id="PF16923">
    <property type="entry name" value="Glyco_hydro_63N"/>
    <property type="match status" value="2"/>
</dbReference>
<evidence type="ECO:0000313" key="18">
    <source>
        <dbReference type="Proteomes" id="UP000838763"/>
    </source>
</evidence>
<keyword evidence="10 12" id="KW-0326">Glycosidase</keyword>
<comment type="catalytic activity">
    <reaction evidence="12">
        <text>N(4)-(alpha-D-Glc-(1-&gt;2)-alpha-D-Glc-(1-&gt;3)-alpha-D-Glc-(1-&gt;3)-alpha-D-Man-(1-&gt;2)-alpha-D-Man-(1-&gt;2)-alpha-D-Man-(1-&gt;3)-[alpha-D-Man-(1-&gt;2)-alpha-D-Man-(1-&gt;3)-[alpha-D-Man-(1-&gt;2)-alpha-D-Man-(1-&gt;6)]-alpha-D-Man-(1-&gt;6)]-beta-D-Man-(1-&gt;4)-beta-D-GlcNAc-(1-&gt;4)-beta-D-GlcNAc)-L-asparaginyl-[protein] + H2O = N(4)-(alpha-D-Glc-(1-&gt;3)-alpha-D-Glc-(1-&gt;3)-alpha-D-Man-(1-&gt;2)-alpha-D-Man-(1-&gt;2)-alpha-D-Man-(1-&gt;3)-[alpha-D-Man-(1-&gt;2)-alpha-D-Man-(1-&gt;3)-[alpha-D-Man-(1-&gt;2)-alpha-D-Man-(1-&gt;6)]-alpha-D-Man-(1-&gt;6)]-beta-D-Man-(1-&gt;4)-beta-D-GlcNAc-(1-&gt;4)-beta-D-GlcNAc)-L-asparaginyl-[protein] + beta-D-glucose</text>
        <dbReference type="Rhea" id="RHEA:55988"/>
        <dbReference type="Rhea" id="RHEA-COMP:12806"/>
        <dbReference type="Rhea" id="RHEA-COMP:14355"/>
        <dbReference type="ChEBI" id="CHEBI:15377"/>
        <dbReference type="ChEBI" id="CHEBI:15903"/>
        <dbReference type="ChEBI" id="CHEBI:59082"/>
        <dbReference type="ChEBI" id="CHEBI:132537"/>
        <dbReference type="EC" id="3.2.1.106"/>
    </reaction>
</comment>
<evidence type="ECO:0000256" key="2">
    <source>
        <dbReference type="ARBA" id="ARBA00010833"/>
    </source>
</evidence>
<feature type="domain" description="Glycosyl hydrolase family 63 N-terminal" evidence="16">
    <location>
        <begin position="43"/>
        <end position="134"/>
    </location>
</feature>
<evidence type="ECO:0000256" key="3">
    <source>
        <dbReference type="ARBA" id="ARBA00022692"/>
    </source>
</evidence>
<dbReference type="InterPro" id="IPR031631">
    <property type="entry name" value="Glyco_hydro_63N"/>
</dbReference>
<dbReference type="InterPro" id="IPR012341">
    <property type="entry name" value="6hp_glycosidase-like_sf"/>
</dbReference>
<feature type="domain" description="Glycosyl hydrolase family 63 C-terminal" evidence="15">
    <location>
        <begin position="277"/>
        <end position="351"/>
    </location>
</feature>
<dbReference type="InterPro" id="IPR031335">
    <property type="entry name" value="Glyco_hydro_63_C"/>
</dbReference>
<feature type="chain" id="PRO_5040391584" description="Mannosyl-oligosaccharide glucosidase" evidence="14">
    <location>
        <begin position="23"/>
        <end position="675"/>
    </location>
</feature>
<evidence type="ECO:0000256" key="5">
    <source>
        <dbReference type="ARBA" id="ARBA00022824"/>
    </source>
</evidence>
<evidence type="ECO:0000256" key="11">
    <source>
        <dbReference type="ARBA" id="ARBA00038888"/>
    </source>
</evidence>
<keyword evidence="8" id="KW-0472">Membrane</keyword>
<proteinExistence type="inferred from homology"/>
<keyword evidence="9 13" id="KW-0325">Glycoprotein</keyword>
<evidence type="ECO:0000256" key="14">
    <source>
        <dbReference type="SAM" id="SignalP"/>
    </source>
</evidence>
<evidence type="ECO:0000313" key="17">
    <source>
        <dbReference type="EMBL" id="CAI4216854.1"/>
    </source>
</evidence>
<dbReference type="Gene3D" id="1.50.10.10">
    <property type="match status" value="1"/>
</dbReference>
<evidence type="ECO:0000256" key="13">
    <source>
        <dbReference type="RuleBase" id="RU369107"/>
    </source>
</evidence>
<keyword evidence="6" id="KW-0735">Signal-anchor</keyword>
<dbReference type="AlphaFoldDB" id="A0A9P1H7U1"/>
<dbReference type="Gene3D" id="2.70.98.110">
    <property type="entry name" value="Glycosyl hydrolase family 63, N-terminal domain"/>
    <property type="match status" value="1"/>
</dbReference>
<evidence type="ECO:0000256" key="1">
    <source>
        <dbReference type="ARBA" id="ARBA00004648"/>
    </source>
</evidence>
<dbReference type="Proteomes" id="UP000838763">
    <property type="component" value="Unassembled WGS sequence"/>
</dbReference>
<keyword evidence="7" id="KW-1133">Transmembrane helix</keyword>
<keyword evidence="14" id="KW-0732">Signal</keyword>
<dbReference type="InterPro" id="IPR004888">
    <property type="entry name" value="Glycoside_hydrolase_63"/>
</dbReference>
<feature type="signal peptide" evidence="14">
    <location>
        <begin position="1"/>
        <end position="22"/>
    </location>
</feature>
<dbReference type="Pfam" id="PF03200">
    <property type="entry name" value="Glyco_hydro_63"/>
    <property type="match status" value="3"/>
</dbReference>
<reference evidence="17" key="1">
    <citation type="submission" date="2022-11" db="EMBL/GenBank/DDBJ databases">
        <authorList>
            <person name="Scott C."/>
            <person name="Bruce N."/>
        </authorList>
    </citation>
    <scope>NUCLEOTIDE SEQUENCE</scope>
</reference>
<dbReference type="GO" id="GO:0004573">
    <property type="term" value="F:Glc3Man9GlcNAc2 oligosaccharide glucosidase activity"/>
    <property type="evidence" value="ECO:0007669"/>
    <property type="project" value="UniProtKB-UniRule"/>
</dbReference>
<comment type="caution">
    <text evidence="17">The sequence shown here is derived from an EMBL/GenBank/DDBJ whole genome shotgun (WGS) entry which is preliminary data.</text>
</comment>
<evidence type="ECO:0000256" key="9">
    <source>
        <dbReference type="ARBA" id="ARBA00023180"/>
    </source>
</evidence>
<evidence type="ECO:0000259" key="16">
    <source>
        <dbReference type="Pfam" id="PF16923"/>
    </source>
</evidence>
<protein>
    <recommendedName>
        <fullName evidence="11 12">Mannosyl-oligosaccharide glucosidase</fullName>
        <ecNumber evidence="11 12">3.2.1.106</ecNumber>
    </recommendedName>
    <alternativeName>
        <fullName evidence="13">Glucosidase I</fullName>
    </alternativeName>
</protein>
<evidence type="ECO:0000256" key="12">
    <source>
        <dbReference type="RuleBase" id="RU368089"/>
    </source>
</evidence>
<dbReference type="EMBL" id="CALLCH030000015">
    <property type="protein sequence ID" value="CAI4216854.1"/>
    <property type="molecule type" value="Genomic_DNA"/>
</dbReference>
<dbReference type="InterPro" id="IPR008928">
    <property type="entry name" value="6-hairpin_glycosidase_sf"/>
</dbReference>